<keyword evidence="4" id="KW-0411">Iron-sulfur</keyword>
<sequence>MDQESIYTSTGIKFIHHTANIDVFKNSGVLLPISLQIAPTSRCNLNCVFCSNVNRGKDENLNPIDIADVLFNLRCLGLKSVEWTGGGDPTLYPDIEEVVLCAKEFELKQGFITNGIKLYDLDQKTLDTFTWVRISMNCLDYVDSIDIPKIRGILGFSYVWNEKSIFTGTIKKINEYVEKYDPKYVRIVPNCQSTVQEQIENNKVLSKFVENLGPPYFYQVKSFLRPDRCWWAYVKPFILHDGWVYPCSSVVLNSEADRSFHEKYRWVKTSELYKVYKTPSKPVSSQGCDHCVFLKQNDMIESLYNSDGMEDFV</sequence>
<dbReference type="PANTHER" id="PTHR11228">
    <property type="entry name" value="RADICAL SAM DOMAIN PROTEIN"/>
    <property type="match status" value="1"/>
</dbReference>
<evidence type="ECO:0000259" key="5">
    <source>
        <dbReference type="Pfam" id="PF04055"/>
    </source>
</evidence>
<evidence type="ECO:0000256" key="1">
    <source>
        <dbReference type="ARBA" id="ARBA00022691"/>
    </source>
</evidence>
<evidence type="ECO:0000256" key="4">
    <source>
        <dbReference type="ARBA" id="ARBA00023014"/>
    </source>
</evidence>
<accession>A0A6M3L7H6</accession>
<keyword evidence="3" id="KW-0408">Iron</keyword>
<dbReference type="GO" id="GO:0003824">
    <property type="term" value="F:catalytic activity"/>
    <property type="evidence" value="ECO:0007669"/>
    <property type="project" value="InterPro"/>
</dbReference>
<dbReference type="Gene3D" id="3.20.20.70">
    <property type="entry name" value="Aldolase class I"/>
    <property type="match status" value="1"/>
</dbReference>
<dbReference type="Pfam" id="PF04055">
    <property type="entry name" value="Radical_SAM"/>
    <property type="match status" value="1"/>
</dbReference>
<evidence type="ECO:0000313" key="6">
    <source>
        <dbReference type="EMBL" id="QJA89782.1"/>
    </source>
</evidence>
<evidence type="ECO:0000256" key="3">
    <source>
        <dbReference type="ARBA" id="ARBA00023004"/>
    </source>
</evidence>
<dbReference type="CDD" id="cd01335">
    <property type="entry name" value="Radical_SAM"/>
    <property type="match status" value="1"/>
</dbReference>
<dbReference type="InterPro" id="IPR050377">
    <property type="entry name" value="Radical_SAM_PqqE_MftC-like"/>
</dbReference>
<feature type="domain" description="Radical SAM core" evidence="5">
    <location>
        <begin position="39"/>
        <end position="119"/>
    </location>
</feature>
<dbReference type="PANTHER" id="PTHR11228:SF7">
    <property type="entry name" value="PQQA PEPTIDE CYCLASE"/>
    <property type="match status" value="1"/>
</dbReference>
<dbReference type="SUPFAM" id="SSF102114">
    <property type="entry name" value="Radical SAM enzymes"/>
    <property type="match status" value="1"/>
</dbReference>
<proteinExistence type="predicted"/>
<dbReference type="SFLD" id="SFLDS00029">
    <property type="entry name" value="Radical_SAM"/>
    <property type="match status" value="1"/>
</dbReference>
<keyword evidence="1" id="KW-0949">S-adenosyl-L-methionine</keyword>
<gene>
    <name evidence="6" type="ORF">MM415B02497_0002</name>
</gene>
<reference evidence="6" key="1">
    <citation type="submission" date="2020-03" db="EMBL/GenBank/DDBJ databases">
        <title>The deep terrestrial virosphere.</title>
        <authorList>
            <person name="Holmfeldt K."/>
            <person name="Nilsson E."/>
            <person name="Simone D."/>
            <person name="Lopez-Fernandez M."/>
            <person name="Wu X."/>
            <person name="de Brujin I."/>
            <person name="Lundin D."/>
            <person name="Andersson A."/>
            <person name="Bertilsson S."/>
            <person name="Dopson M."/>
        </authorList>
    </citation>
    <scope>NUCLEOTIDE SEQUENCE</scope>
    <source>
        <strain evidence="6">MM415B02497</strain>
    </source>
</reference>
<dbReference type="InterPro" id="IPR013785">
    <property type="entry name" value="Aldolase_TIM"/>
</dbReference>
<dbReference type="AlphaFoldDB" id="A0A6M3L7H6"/>
<protein>
    <submittedName>
        <fullName evidence="6">Putative radical SAM superfamily protein</fullName>
    </submittedName>
</protein>
<evidence type="ECO:0000256" key="2">
    <source>
        <dbReference type="ARBA" id="ARBA00022723"/>
    </source>
</evidence>
<dbReference type="GO" id="GO:0051536">
    <property type="term" value="F:iron-sulfur cluster binding"/>
    <property type="evidence" value="ECO:0007669"/>
    <property type="project" value="UniProtKB-KW"/>
</dbReference>
<dbReference type="EMBL" id="MT142869">
    <property type="protein sequence ID" value="QJA89782.1"/>
    <property type="molecule type" value="Genomic_DNA"/>
</dbReference>
<name>A0A6M3L7H6_9ZZZZ</name>
<organism evidence="6">
    <name type="scientific">viral metagenome</name>
    <dbReference type="NCBI Taxonomy" id="1070528"/>
    <lineage>
        <taxon>unclassified sequences</taxon>
        <taxon>metagenomes</taxon>
        <taxon>organismal metagenomes</taxon>
    </lineage>
</organism>
<dbReference type="InterPro" id="IPR007197">
    <property type="entry name" value="rSAM"/>
</dbReference>
<dbReference type="InterPro" id="IPR058240">
    <property type="entry name" value="rSAM_sf"/>
</dbReference>
<keyword evidence="2" id="KW-0479">Metal-binding</keyword>
<dbReference type="GO" id="GO:0046872">
    <property type="term" value="F:metal ion binding"/>
    <property type="evidence" value="ECO:0007669"/>
    <property type="project" value="UniProtKB-KW"/>
</dbReference>